<name>A0ACC1PN87_9APHY</name>
<reference evidence="1" key="1">
    <citation type="submission" date="2022-08" db="EMBL/GenBank/DDBJ databases">
        <title>Genome Sequence of Pycnoporus sanguineus.</title>
        <authorList>
            <person name="Buettner E."/>
        </authorList>
    </citation>
    <scope>NUCLEOTIDE SEQUENCE</scope>
    <source>
        <strain evidence="1">CG-C14</strain>
    </source>
</reference>
<protein>
    <submittedName>
        <fullName evidence="1">Uncharacterized protein</fullName>
    </submittedName>
</protein>
<dbReference type="EMBL" id="JANSHE010002052">
    <property type="protein sequence ID" value="KAJ2996487.1"/>
    <property type="molecule type" value="Genomic_DNA"/>
</dbReference>
<sequence length="439" mass="50333">MPSGDTSLGFSGPSRSRKHGNVDSRKPYQRSKPTRTAATDTPKTSAKVLSDTGRTNLTLHDWLTVVAYFDNNQPITQAEVVEHFRSRPEGALLFNQGSLSRHLSEKGRKADQERLQATPAALSTKRVRAVTRPDVEQALYLWVRHMESKREHVTGAMLVAKRAAFEDSLGVPKEERLSSEGWVSKFCKAYKIREFRRHGEAGSVDTEAVKKERERIRSICKLYEPENIFNFDESGLFGFAPPDRGLATTQMAGKKSSKARITVGFMCNATGTEKRPIFYIRKYKRPRCFGKQGPTERGFYYRNNKTSWMTSELFEEWIKLEDAKFRRESRDILLWVDNFSGHEISYKTNIRLEFFEPNMTSYVQPLDAGIIRCFKAHYRKAFCLRVIEMDDAGEEDIYKINLLEVMMLAKSAWANITPSTIRNCWRKAFTLNLGEGTSL</sequence>
<comment type="caution">
    <text evidence="1">The sequence shown here is derived from an EMBL/GenBank/DDBJ whole genome shotgun (WGS) entry which is preliminary data.</text>
</comment>
<accession>A0ACC1PN87</accession>
<dbReference type="Proteomes" id="UP001144978">
    <property type="component" value="Unassembled WGS sequence"/>
</dbReference>
<evidence type="ECO:0000313" key="1">
    <source>
        <dbReference type="EMBL" id="KAJ2996487.1"/>
    </source>
</evidence>
<keyword evidence="2" id="KW-1185">Reference proteome</keyword>
<proteinExistence type="predicted"/>
<gene>
    <name evidence="1" type="ORF">NUW54_g7233</name>
</gene>
<organism evidence="1 2">
    <name type="scientific">Trametes sanguinea</name>
    <dbReference type="NCBI Taxonomy" id="158606"/>
    <lineage>
        <taxon>Eukaryota</taxon>
        <taxon>Fungi</taxon>
        <taxon>Dikarya</taxon>
        <taxon>Basidiomycota</taxon>
        <taxon>Agaricomycotina</taxon>
        <taxon>Agaricomycetes</taxon>
        <taxon>Polyporales</taxon>
        <taxon>Polyporaceae</taxon>
        <taxon>Trametes</taxon>
    </lineage>
</organism>
<evidence type="ECO:0000313" key="2">
    <source>
        <dbReference type="Proteomes" id="UP001144978"/>
    </source>
</evidence>